<dbReference type="EMBL" id="KZ805313">
    <property type="protein sequence ID" value="PVI05497.1"/>
    <property type="molecule type" value="Genomic_DNA"/>
</dbReference>
<dbReference type="Proteomes" id="UP000244855">
    <property type="component" value="Unassembled WGS sequence"/>
</dbReference>
<evidence type="ECO:0000313" key="3">
    <source>
        <dbReference type="Proteomes" id="UP000244855"/>
    </source>
</evidence>
<feature type="region of interest" description="Disordered" evidence="1">
    <location>
        <begin position="419"/>
        <end position="472"/>
    </location>
</feature>
<feature type="region of interest" description="Disordered" evidence="1">
    <location>
        <begin position="377"/>
        <end position="400"/>
    </location>
</feature>
<organism evidence="2 3">
    <name type="scientific">Periconia macrospinosa</name>
    <dbReference type="NCBI Taxonomy" id="97972"/>
    <lineage>
        <taxon>Eukaryota</taxon>
        <taxon>Fungi</taxon>
        <taxon>Dikarya</taxon>
        <taxon>Ascomycota</taxon>
        <taxon>Pezizomycotina</taxon>
        <taxon>Dothideomycetes</taxon>
        <taxon>Pleosporomycetidae</taxon>
        <taxon>Pleosporales</taxon>
        <taxon>Massarineae</taxon>
        <taxon>Periconiaceae</taxon>
        <taxon>Periconia</taxon>
    </lineage>
</organism>
<feature type="region of interest" description="Disordered" evidence="1">
    <location>
        <begin position="1"/>
        <end position="69"/>
    </location>
</feature>
<dbReference type="OrthoDB" id="3800963at2759"/>
<protein>
    <submittedName>
        <fullName evidence="2">Uncharacterized protein</fullName>
    </submittedName>
</protein>
<evidence type="ECO:0000313" key="2">
    <source>
        <dbReference type="EMBL" id="PVI05497.1"/>
    </source>
</evidence>
<gene>
    <name evidence="2" type="ORF">DM02DRAFT_610519</name>
</gene>
<sequence length="546" mass="61664">MPALSKAAAEHRRNNQIPRKRPQGSSQSYRQVPRVRKAPPKKDQKKRAVSNVLPQPLRGENRKVVPGNTGDSWPVRRIIASRQRPGDPSVLEYKVQWETSWEEASTIVGPAVAYWKEAQRADETFVYRAKGGAKWTVLKDEAKDENDHEDMQWDMWVAIHRNVLAEIEKDWLDGLADDDFEFAESNGRVALAPGREGLSALATLRTAWKDSRAHPHLLDHEILYGDVKIRYIGQLDPRCEEAIRNPIHRHALPICTIVRALQSHNLSDLDVNTFCRSKDAHTSCKYWCDILYKLIASAPFIFRSGTWIQLLALLLLSGDDFRNHLEGVGVKVDEEWPSRAREYAMHMYYETIMDDRAPHDIQETFFCLREFFRNLTPDEDEQPNEEVESPAGSVYGTDGVRLPPLEDVTSTLAELSDQGYDSAAQKSSSYSDSSSVVSSTLVPKAQLPPPPRRTPFTKPSPIGSAPPSGLEHMPMQQEHVEALFGQFVQWFQGGAAHKDFTMPPTSVPQVSAQRMSASASVSNRRGSFRQVLPSFAELNSRRMEDL</sequence>
<accession>A0A2V1E4M5</accession>
<name>A0A2V1E4M5_9PLEO</name>
<feature type="compositionally biased region" description="Low complexity" evidence="1">
    <location>
        <begin position="420"/>
        <end position="445"/>
    </location>
</feature>
<dbReference type="CDD" id="cd00024">
    <property type="entry name" value="CD_CSD"/>
    <property type="match status" value="1"/>
</dbReference>
<reference evidence="2 3" key="1">
    <citation type="journal article" date="2018" name="Sci. Rep.">
        <title>Comparative genomics provides insights into the lifestyle and reveals functional heterogeneity of dark septate endophytic fungi.</title>
        <authorList>
            <person name="Knapp D.G."/>
            <person name="Nemeth J.B."/>
            <person name="Barry K."/>
            <person name="Hainaut M."/>
            <person name="Henrissat B."/>
            <person name="Johnson J."/>
            <person name="Kuo A."/>
            <person name="Lim J.H.P."/>
            <person name="Lipzen A."/>
            <person name="Nolan M."/>
            <person name="Ohm R.A."/>
            <person name="Tamas L."/>
            <person name="Grigoriev I.V."/>
            <person name="Spatafora J.W."/>
            <person name="Nagy L.G."/>
            <person name="Kovacs G.M."/>
        </authorList>
    </citation>
    <scope>NUCLEOTIDE SEQUENCE [LARGE SCALE GENOMIC DNA]</scope>
    <source>
        <strain evidence="2 3">DSE2036</strain>
    </source>
</reference>
<evidence type="ECO:0000256" key="1">
    <source>
        <dbReference type="SAM" id="MobiDB-lite"/>
    </source>
</evidence>
<proteinExistence type="predicted"/>
<feature type="compositionally biased region" description="Basic residues" evidence="1">
    <location>
        <begin position="33"/>
        <end position="48"/>
    </location>
</feature>
<dbReference type="AlphaFoldDB" id="A0A2V1E4M5"/>
<feature type="compositionally biased region" description="Acidic residues" evidence="1">
    <location>
        <begin position="377"/>
        <end position="388"/>
    </location>
</feature>
<keyword evidence="3" id="KW-1185">Reference proteome</keyword>